<dbReference type="EMBL" id="JAGJCB010000025">
    <property type="protein sequence ID" value="MBP0905563.1"/>
    <property type="molecule type" value="Genomic_DNA"/>
</dbReference>
<reference evidence="1 2" key="1">
    <citation type="submission" date="2021-04" db="EMBL/GenBank/DDBJ databases">
        <title>Mariniflexile gromovii gen. nov., sp. nov., a gliding bacterium isolated from the sea urchin Strongylocentrotus intermedius.</title>
        <authorList>
            <person name="Ko S."/>
            <person name="Le V."/>
            <person name="Ahn C.-Y."/>
            <person name="Oh H.-M."/>
        </authorList>
    </citation>
    <scope>NUCLEOTIDE SEQUENCE [LARGE SCALE GENOMIC DNA]</scope>
    <source>
        <strain evidence="1 2">KCTC 12570</strain>
    </source>
</reference>
<dbReference type="RefSeq" id="WP_209656680.1">
    <property type="nucleotide sequence ID" value="NZ_JAGJCB010000025.1"/>
</dbReference>
<name>A0ABS4BYT5_9FLAO</name>
<proteinExistence type="predicted"/>
<accession>A0ABS4BYT5</accession>
<dbReference type="Proteomes" id="UP000670776">
    <property type="component" value="Unassembled WGS sequence"/>
</dbReference>
<sequence length="168" mass="18735">MKKITLCLVFAIVGFINLNAQEFRLGVSGGVPLSVSNEYSAALDISYLLNITDKFDVGLTTGLSYWFKRPEFYSGSVKFLETEEIPLIPIALTTRFNVFKSFDLGLDLGYAIPMESEMYQSGFYFAPKVQYGISKSTDIVLGYRAAKLESDLNNSTVDMLTLGIEFKL</sequence>
<gene>
    <name evidence="1" type="ORF">J8H85_17165</name>
</gene>
<evidence type="ECO:0008006" key="3">
    <source>
        <dbReference type="Google" id="ProtNLM"/>
    </source>
</evidence>
<evidence type="ECO:0000313" key="1">
    <source>
        <dbReference type="EMBL" id="MBP0905563.1"/>
    </source>
</evidence>
<organism evidence="1 2">
    <name type="scientific">Mariniflexile gromovii</name>
    <dbReference type="NCBI Taxonomy" id="362523"/>
    <lineage>
        <taxon>Bacteria</taxon>
        <taxon>Pseudomonadati</taxon>
        <taxon>Bacteroidota</taxon>
        <taxon>Flavobacteriia</taxon>
        <taxon>Flavobacteriales</taxon>
        <taxon>Flavobacteriaceae</taxon>
        <taxon>Mariniflexile</taxon>
    </lineage>
</organism>
<keyword evidence="2" id="KW-1185">Reference proteome</keyword>
<evidence type="ECO:0000313" key="2">
    <source>
        <dbReference type="Proteomes" id="UP000670776"/>
    </source>
</evidence>
<comment type="caution">
    <text evidence="1">The sequence shown here is derived from an EMBL/GenBank/DDBJ whole genome shotgun (WGS) entry which is preliminary data.</text>
</comment>
<protein>
    <recommendedName>
        <fullName evidence="3">Outer membrane protein with beta-barrel domain</fullName>
    </recommendedName>
</protein>